<feature type="compositionally biased region" description="Low complexity" evidence="1">
    <location>
        <begin position="13"/>
        <end position="28"/>
    </location>
</feature>
<proteinExistence type="predicted"/>
<evidence type="ECO:0000313" key="3">
    <source>
        <dbReference type="Proteomes" id="UP000664369"/>
    </source>
</evidence>
<reference evidence="2 3" key="1">
    <citation type="submission" date="2021-03" db="EMBL/GenBank/DDBJ databases">
        <authorList>
            <person name="Kim M.K."/>
        </authorList>
    </citation>
    <scope>NUCLEOTIDE SEQUENCE [LARGE SCALE GENOMIC DNA]</scope>
    <source>
        <strain evidence="2 3">BT442</strain>
    </source>
</reference>
<evidence type="ECO:0000313" key="2">
    <source>
        <dbReference type="EMBL" id="MBO2008126.1"/>
    </source>
</evidence>
<protein>
    <submittedName>
        <fullName evidence="2">DUF481 domain-containing protein</fullName>
    </submittedName>
</protein>
<dbReference type="RefSeq" id="WP_208173643.1">
    <property type="nucleotide sequence ID" value="NZ_JAGETZ010000001.1"/>
</dbReference>
<feature type="region of interest" description="Disordered" evidence="1">
    <location>
        <begin position="1"/>
        <end position="28"/>
    </location>
</feature>
<dbReference type="EMBL" id="JAGETZ010000001">
    <property type="protein sequence ID" value="MBO2008126.1"/>
    <property type="molecule type" value="Genomic_DNA"/>
</dbReference>
<sequence length="272" mass="29693">MWHSARAQTLAPADTTQSTTARTDTTAVPTVAPAAGGAAGLPSTEFETYNASGRGVRYTASLTGLYTTGTVNRVFLSTSHTANFAFQGGRWRLPLGFNFSYGRQNGLLNEREAALLATPSYQRGRWKGYGLANAERSNLRAINYRVVGGLGAGYQLYGDTLKNEISLSYFLLYEETQYLTELHRQVLRHSARLKTHFTTGPVVLDALVYYQPAVQAPTTDYRVNGNAAATMRLSRRLALTITYTYSLESINVAGRSPVNTNLSAGFTYSTGK</sequence>
<gene>
    <name evidence="2" type="ORF">J4E00_03630</name>
</gene>
<evidence type="ECO:0000256" key="1">
    <source>
        <dbReference type="SAM" id="MobiDB-lite"/>
    </source>
</evidence>
<dbReference type="InterPro" id="IPR007433">
    <property type="entry name" value="DUF481"/>
</dbReference>
<comment type="caution">
    <text evidence="2">The sequence shown here is derived from an EMBL/GenBank/DDBJ whole genome shotgun (WGS) entry which is preliminary data.</text>
</comment>
<keyword evidence="3" id="KW-1185">Reference proteome</keyword>
<dbReference type="Proteomes" id="UP000664369">
    <property type="component" value="Unassembled WGS sequence"/>
</dbReference>
<accession>A0ABS3QA60</accession>
<name>A0ABS3QA60_9BACT</name>
<dbReference type="Pfam" id="PF04338">
    <property type="entry name" value="DUF481"/>
    <property type="match status" value="1"/>
</dbReference>
<organism evidence="2 3">
    <name type="scientific">Hymenobacter negativus</name>
    <dbReference type="NCBI Taxonomy" id="2795026"/>
    <lineage>
        <taxon>Bacteria</taxon>
        <taxon>Pseudomonadati</taxon>
        <taxon>Bacteroidota</taxon>
        <taxon>Cytophagia</taxon>
        <taxon>Cytophagales</taxon>
        <taxon>Hymenobacteraceae</taxon>
        <taxon>Hymenobacter</taxon>
    </lineage>
</organism>